<dbReference type="Pfam" id="PF08544">
    <property type="entry name" value="GHMP_kinases_C"/>
    <property type="match status" value="1"/>
</dbReference>
<dbReference type="InterPro" id="IPR019741">
    <property type="entry name" value="Galactokinase_CS"/>
</dbReference>
<organism evidence="15 16">
    <name type="scientific">Nonlabens spongiae</name>
    <dbReference type="NCBI Taxonomy" id="331648"/>
    <lineage>
        <taxon>Bacteria</taxon>
        <taxon>Pseudomonadati</taxon>
        <taxon>Bacteroidota</taxon>
        <taxon>Flavobacteriia</taxon>
        <taxon>Flavobacteriales</taxon>
        <taxon>Flavobacteriaceae</taxon>
        <taxon>Nonlabens</taxon>
    </lineage>
</organism>
<evidence type="ECO:0000256" key="2">
    <source>
        <dbReference type="ARBA" id="ARBA00022490"/>
    </source>
</evidence>
<evidence type="ECO:0000256" key="5">
    <source>
        <dbReference type="ARBA" id="ARBA00022741"/>
    </source>
</evidence>
<dbReference type="GO" id="GO:0006012">
    <property type="term" value="P:galactose metabolic process"/>
    <property type="evidence" value="ECO:0007669"/>
    <property type="project" value="UniProtKB-UniRule"/>
</dbReference>
<keyword evidence="3" id="KW-0808">Transferase</keyword>
<comment type="similarity">
    <text evidence="1">Belongs to the GHMP kinase family. GalK subfamily.</text>
</comment>
<dbReference type="OrthoDB" id="250531at2"/>
<dbReference type="EC" id="2.7.1.6" evidence="11"/>
<dbReference type="InterPro" id="IPR014721">
    <property type="entry name" value="Ribsml_uS5_D2-typ_fold_subgr"/>
</dbReference>
<keyword evidence="7" id="KW-0067">ATP-binding</keyword>
<dbReference type="PANTHER" id="PTHR10457:SF7">
    <property type="entry name" value="GALACTOKINASE-RELATED"/>
    <property type="match status" value="1"/>
</dbReference>
<dbReference type="NCBIfam" id="TIGR00131">
    <property type="entry name" value="gal_kin"/>
    <property type="match status" value="1"/>
</dbReference>
<dbReference type="AlphaFoldDB" id="A0A1W6MI24"/>
<dbReference type="EMBL" id="CP019344">
    <property type="protein sequence ID" value="ARN77251.1"/>
    <property type="molecule type" value="Genomic_DNA"/>
</dbReference>
<name>A0A1W6MI24_9FLAO</name>
<dbReference type="GO" id="GO:0005524">
    <property type="term" value="F:ATP binding"/>
    <property type="evidence" value="ECO:0007669"/>
    <property type="project" value="UniProtKB-UniRule"/>
</dbReference>
<dbReference type="InterPro" id="IPR006203">
    <property type="entry name" value="GHMP_knse_ATP-bd_CS"/>
</dbReference>
<evidence type="ECO:0000259" key="14">
    <source>
        <dbReference type="Pfam" id="PF10509"/>
    </source>
</evidence>
<dbReference type="InterPro" id="IPR019539">
    <property type="entry name" value="GalKase_N"/>
</dbReference>
<dbReference type="PANTHER" id="PTHR10457">
    <property type="entry name" value="MEVALONATE KINASE/GALACTOKINASE"/>
    <property type="match status" value="1"/>
</dbReference>
<dbReference type="GO" id="GO:0046872">
    <property type="term" value="F:metal ion binding"/>
    <property type="evidence" value="ECO:0007669"/>
    <property type="project" value="UniProtKB-KW"/>
</dbReference>
<keyword evidence="10" id="KW-0119">Carbohydrate metabolism</keyword>
<evidence type="ECO:0000259" key="12">
    <source>
        <dbReference type="Pfam" id="PF00288"/>
    </source>
</evidence>
<evidence type="ECO:0000313" key="16">
    <source>
        <dbReference type="Proteomes" id="UP000193431"/>
    </source>
</evidence>
<evidence type="ECO:0000256" key="4">
    <source>
        <dbReference type="ARBA" id="ARBA00022723"/>
    </source>
</evidence>
<evidence type="ECO:0000256" key="1">
    <source>
        <dbReference type="ARBA" id="ARBA00006566"/>
    </source>
</evidence>
<dbReference type="SUPFAM" id="SSF55060">
    <property type="entry name" value="GHMP Kinase, C-terminal domain"/>
    <property type="match status" value="1"/>
</dbReference>
<evidence type="ECO:0000256" key="11">
    <source>
        <dbReference type="NCBIfam" id="TIGR00131"/>
    </source>
</evidence>
<dbReference type="InterPro" id="IPR013750">
    <property type="entry name" value="GHMP_kinase_C_dom"/>
</dbReference>
<evidence type="ECO:0000256" key="10">
    <source>
        <dbReference type="ARBA" id="ARBA00023277"/>
    </source>
</evidence>
<protein>
    <recommendedName>
        <fullName evidence="11">Galactokinase</fullName>
        <ecNumber evidence="11">2.7.1.6</ecNumber>
    </recommendedName>
</protein>
<sequence length="383" mass="42991">MKNSELIVTVQEKFLQEFDQKGLMVFSPGRINLIGEHTDYNNGFVFPAAIDKGIALAIEKSEQPHSRILSLDMEDEMLMDMDNFAQGESLSWKSYIKGVVAEITKMGHTIPAFNCVFKGNIPVGAGLSSSAALENSLGFALNELYDLDLNKEQLIRISQRAEHNYVGVQCGIMDQFASMFGKKDHALFLDCKTLESLEVPIPLVDYEIVLVNSNVKHDLAESAYNDRFQSCQEICVKLGKESLREATLVDLEQIKPQVAYQDYVKGLFVLQENERVLNFKSALENNDLDRVGELLYESHEGLSNLYEVSCEELDFLVDLAKQKPYVLGSRMMGGGFGGCTINIVRKSECDEFEYAFAKAFKTKYHKDCSIYKVALSEGTRVIA</sequence>
<evidence type="ECO:0000256" key="9">
    <source>
        <dbReference type="ARBA" id="ARBA00023144"/>
    </source>
</evidence>
<dbReference type="InterPro" id="IPR020568">
    <property type="entry name" value="Ribosomal_Su5_D2-typ_SF"/>
</dbReference>
<accession>A0A1W6MI24</accession>
<evidence type="ECO:0000256" key="7">
    <source>
        <dbReference type="ARBA" id="ARBA00022840"/>
    </source>
</evidence>
<keyword evidence="9" id="KW-0299">Galactose metabolism</keyword>
<dbReference type="Proteomes" id="UP000193431">
    <property type="component" value="Chromosome"/>
</dbReference>
<feature type="domain" description="Galactokinase N-terminal" evidence="14">
    <location>
        <begin position="12"/>
        <end position="59"/>
    </location>
</feature>
<dbReference type="GO" id="GO:0004335">
    <property type="term" value="F:galactokinase activity"/>
    <property type="evidence" value="ECO:0007669"/>
    <property type="project" value="UniProtKB-UniRule"/>
</dbReference>
<evidence type="ECO:0000313" key="15">
    <source>
        <dbReference type="EMBL" id="ARN77251.1"/>
    </source>
</evidence>
<dbReference type="PIRSF" id="PIRSF000530">
    <property type="entry name" value="Galactokinase"/>
    <property type="match status" value="1"/>
</dbReference>
<dbReference type="Gene3D" id="3.30.230.10">
    <property type="match status" value="1"/>
</dbReference>
<proteinExistence type="inferred from homology"/>
<keyword evidence="5" id="KW-0547">Nucleotide-binding</keyword>
<dbReference type="Pfam" id="PF10509">
    <property type="entry name" value="GalKase_gal_bdg"/>
    <property type="match status" value="1"/>
</dbReference>
<dbReference type="InterPro" id="IPR036554">
    <property type="entry name" value="GHMP_kinase_C_sf"/>
</dbReference>
<dbReference type="InterPro" id="IPR000705">
    <property type="entry name" value="Galactokinase"/>
</dbReference>
<dbReference type="GO" id="GO:0005829">
    <property type="term" value="C:cytosol"/>
    <property type="evidence" value="ECO:0007669"/>
    <property type="project" value="TreeGrafter"/>
</dbReference>
<dbReference type="STRING" id="331648.BST97_04235"/>
<dbReference type="RefSeq" id="WP_085766058.1">
    <property type="nucleotide sequence ID" value="NZ_CP019344.1"/>
</dbReference>
<dbReference type="FunFam" id="3.30.230.10:FF:000017">
    <property type="entry name" value="Galactokinase"/>
    <property type="match status" value="1"/>
</dbReference>
<keyword evidence="8" id="KW-0460">Magnesium</keyword>
<dbReference type="FunFam" id="3.30.70.890:FF:000001">
    <property type="entry name" value="Galactokinase"/>
    <property type="match status" value="1"/>
</dbReference>
<dbReference type="Pfam" id="PF00288">
    <property type="entry name" value="GHMP_kinases_N"/>
    <property type="match status" value="1"/>
</dbReference>
<evidence type="ECO:0000256" key="3">
    <source>
        <dbReference type="ARBA" id="ARBA00022679"/>
    </source>
</evidence>
<dbReference type="InterPro" id="IPR006206">
    <property type="entry name" value="Mevalonate/galactokinase"/>
</dbReference>
<reference evidence="15 16" key="1">
    <citation type="submission" date="2016-11" db="EMBL/GenBank/DDBJ databases">
        <title>Trade-off between light-utilization and light-protection in marine flavobacteria.</title>
        <authorList>
            <person name="Kumagai Y."/>
        </authorList>
    </citation>
    <scope>NUCLEOTIDE SEQUENCE [LARGE SCALE GENOMIC DNA]</scope>
    <source>
        <strain evidence="15 16">JCM 13191</strain>
    </source>
</reference>
<feature type="domain" description="GHMP kinase C-terminal" evidence="13">
    <location>
        <begin position="280"/>
        <end position="360"/>
    </location>
</feature>
<dbReference type="Gene3D" id="3.30.70.890">
    <property type="entry name" value="GHMP kinase, C-terminal domain"/>
    <property type="match status" value="1"/>
</dbReference>
<dbReference type="PRINTS" id="PR00959">
    <property type="entry name" value="MEVGALKINASE"/>
</dbReference>
<dbReference type="PROSITE" id="PS00106">
    <property type="entry name" value="GALACTOKINASE"/>
    <property type="match status" value="1"/>
</dbReference>
<keyword evidence="2" id="KW-0963">Cytoplasm</keyword>
<dbReference type="PROSITE" id="PS00627">
    <property type="entry name" value="GHMP_KINASES_ATP"/>
    <property type="match status" value="1"/>
</dbReference>
<dbReference type="SUPFAM" id="SSF54211">
    <property type="entry name" value="Ribosomal protein S5 domain 2-like"/>
    <property type="match status" value="1"/>
</dbReference>
<dbReference type="InterPro" id="IPR006204">
    <property type="entry name" value="GHMP_kinase_N_dom"/>
</dbReference>
<gene>
    <name evidence="15" type="ORF">BST97_04235</name>
</gene>
<feature type="domain" description="GHMP kinase N-terminal" evidence="12">
    <location>
        <begin position="95"/>
        <end position="182"/>
    </location>
</feature>
<evidence type="ECO:0000256" key="8">
    <source>
        <dbReference type="ARBA" id="ARBA00022842"/>
    </source>
</evidence>
<evidence type="ECO:0000259" key="13">
    <source>
        <dbReference type="Pfam" id="PF08544"/>
    </source>
</evidence>
<evidence type="ECO:0000256" key="6">
    <source>
        <dbReference type="ARBA" id="ARBA00022777"/>
    </source>
</evidence>
<dbReference type="PRINTS" id="PR00473">
    <property type="entry name" value="GALCTOKINASE"/>
</dbReference>
<keyword evidence="4" id="KW-0479">Metal-binding</keyword>
<keyword evidence="16" id="KW-1185">Reference proteome</keyword>
<keyword evidence="6 15" id="KW-0418">Kinase</keyword>